<keyword evidence="6" id="KW-0548">Nucleotidyltransferase</keyword>
<gene>
    <name evidence="10" type="ORF">TCAL_07840</name>
</gene>
<evidence type="ECO:0000256" key="9">
    <source>
        <dbReference type="SAM" id="MobiDB-lite"/>
    </source>
</evidence>
<evidence type="ECO:0000256" key="5">
    <source>
        <dbReference type="ARBA" id="ARBA00022679"/>
    </source>
</evidence>
<comment type="subunit">
    <text evidence="2">Homooctamer.</text>
</comment>
<comment type="similarity">
    <text evidence="1">Belongs to the UDPGP type 1 family.</text>
</comment>
<evidence type="ECO:0000313" key="10">
    <source>
        <dbReference type="EMBL" id="TRY78412.1"/>
    </source>
</evidence>
<evidence type="ECO:0000256" key="8">
    <source>
        <dbReference type="ARBA" id="ARBA00047432"/>
    </source>
</evidence>
<evidence type="ECO:0000256" key="7">
    <source>
        <dbReference type="ARBA" id="ARBA00023579"/>
    </source>
</evidence>
<evidence type="ECO:0000256" key="1">
    <source>
        <dbReference type="ARBA" id="ARBA00010401"/>
    </source>
</evidence>
<comment type="function">
    <text evidence="7">UTP--glucose-1-phosphate uridylyltransferase catalyzing the conversion of glucose-1-phosphate into UDP-glucose, a crucial precursor for the production of glycogen.</text>
</comment>
<evidence type="ECO:0000256" key="6">
    <source>
        <dbReference type="ARBA" id="ARBA00022695"/>
    </source>
</evidence>
<dbReference type="EMBL" id="VCGU01000003">
    <property type="protein sequence ID" value="TRY78412.1"/>
    <property type="molecule type" value="Genomic_DNA"/>
</dbReference>
<dbReference type="Proteomes" id="UP000318571">
    <property type="component" value="Chromosome 11"/>
</dbReference>
<keyword evidence="11" id="KW-1185">Reference proteome</keyword>
<feature type="region of interest" description="Disordered" evidence="9">
    <location>
        <begin position="1"/>
        <end position="47"/>
    </location>
</feature>
<dbReference type="AlphaFoldDB" id="A0A553PL75"/>
<protein>
    <recommendedName>
        <fullName evidence="4">UTP--glucose-1-phosphate uridylyltransferase</fullName>
        <ecNumber evidence="3">2.7.7.9</ecNumber>
    </recommendedName>
</protein>
<proteinExistence type="inferred from homology"/>
<dbReference type="InterPro" id="IPR016267">
    <property type="entry name" value="UDPGP_trans"/>
</dbReference>
<dbReference type="InterPro" id="IPR002618">
    <property type="entry name" value="UDPGP_fam"/>
</dbReference>
<evidence type="ECO:0000256" key="4">
    <source>
        <dbReference type="ARBA" id="ARBA00019048"/>
    </source>
</evidence>
<comment type="catalytic activity">
    <reaction evidence="8">
        <text>alpha-D-glucose 1-phosphate + UTP + H(+) = UDP-alpha-D-glucose + diphosphate</text>
        <dbReference type="Rhea" id="RHEA:19889"/>
        <dbReference type="ChEBI" id="CHEBI:15378"/>
        <dbReference type="ChEBI" id="CHEBI:33019"/>
        <dbReference type="ChEBI" id="CHEBI:46398"/>
        <dbReference type="ChEBI" id="CHEBI:58601"/>
        <dbReference type="ChEBI" id="CHEBI:58885"/>
        <dbReference type="EC" id="2.7.7.9"/>
    </reaction>
    <physiologicalReaction direction="left-to-right" evidence="8">
        <dbReference type="Rhea" id="RHEA:19890"/>
    </physiologicalReaction>
</comment>
<dbReference type="UniPathway" id="UPA00164"/>
<dbReference type="GO" id="GO:0003983">
    <property type="term" value="F:UTP:glucose-1-phosphate uridylyltransferase activity"/>
    <property type="evidence" value="ECO:0007669"/>
    <property type="project" value="UniProtKB-EC"/>
</dbReference>
<dbReference type="EC" id="2.7.7.9" evidence="3"/>
<evidence type="ECO:0000256" key="2">
    <source>
        <dbReference type="ARBA" id="ARBA00011823"/>
    </source>
</evidence>
<organism evidence="10 11">
    <name type="scientific">Tigriopus californicus</name>
    <name type="common">Marine copepod</name>
    <dbReference type="NCBI Taxonomy" id="6832"/>
    <lineage>
        <taxon>Eukaryota</taxon>
        <taxon>Metazoa</taxon>
        <taxon>Ecdysozoa</taxon>
        <taxon>Arthropoda</taxon>
        <taxon>Crustacea</taxon>
        <taxon>Multicrustacea</taxon>
        <taxon>Hexanauplia</taxon>
        <taxon>Copepoda</taxon>
        <taxon>Harpacticoida</taxon>
        <taxon>Harpacticidae</taxon>
        <taxon>Tigriopus</taxon>
    </lineage>
</organism>
<dbReference type="GO" id="GO:0006011">
    <property type="term" value="P:UDP-alpha-D-glucose metabolic process"/>
    <property type="evidence" value="ECO:0007669"/>
    <property type="project" value="InterPro"/>
</dbReference>
<dbReference type="Gene3D" id="2.160.10.10">
    <property type="entry name" value="Hexapeptide repeat proteins"/>
    <property type="match status" value="1"/>
</dbReference>
<reference evidence="10 11" key="1">
    <citation type="journal article" date="2018" name="Nat. Ecol. Evol.">
        <title>Genomic signatures of mitonuclear coevolution across populations of Tigriopus californicus.</title>
        <authorList>
            <person name="Barreto F.S."/>
            <person name="Watson E.T."/>
            <person name="Lima T.G."/>
            <person name="Willett C.S."/>
            <person name="Edmands S."/>
            <person name="Li W."/>
            <person name="Burton R.S."/>
        </authorList>
    </citation>
    <scope>NUCLEOTIDE SEQUENCE [LARGE SCALE GENOMIC DNA]</scope>
    <source>
        <strain evidence="10 11">San Diego</strain>
    </source>
</reference>
<accession>A0A553PL75</accession>
<dbReference type="FunFam" id="2.160.10.10:FF:000001">
    <property type="entry name" value="UTP--glucose-1-phosphate uridylyltransferase"/>
    <property type="match status" value="1"/>
</dbReference>
<sequence>MSSANNNEPPTPEPLNSAQTDMLLKPSSGLSHEQKKMYGHNRSPSREFKELTKRDAQILLNKELEKLQRTAQLPKAQADLVDKEFDGFRDLFGKFLTAEHQSVKWDKIEKLPADAVGDFLNRFASCPDIIELDHLTVSGNVNFGKNVALRGTVIIIANHGDQIDIPSGSILENKIVSGNLRILDH</sequence>
<dbReference type="GO" id="GO:0005978">
    <property type="term" value="P:glycogen biosynthetic process"/>
    <property type="evidence" value="ECO:0007669"/>
    <property type="project" value="UniProtKB-UniPathway"/>
</dbReference>
<evidence type="ECO:0000313" key="11">
    <source>
        <dbReference type="Proteomes" id="UP000318571"/>
    </source>
</evidence>
<name>A0A553PL75_TIGCA</name>
<dbReference type="Pfam" id="PF01704">
    <property type="entry name" value="UDPGP"/>
    <property type="match status" value="1"/>
</dbReference>
<comment type="caution">
    <text evidence="10">The sequence shown here is derived from an EMBL/GenBank/DDBJ whole genome shotgun (WGS) entry which is preliminary data.</text>
</comment>
<dbReference type="STRING" id="6832.A0A553PL75"/>
<keyword evidence="5" id="KW-0808">Transferase</keyword>
<dbReference type="SUPFAM" id="SSF51161">
    <property type="entry name" value="Trimeric LpxA-like enzymes"/>
    <property type="match status" value="1"/>
</dbReference>
<dbReference type="PANTHER" id="PTHR43511">
    <property type="match status" value="1"/>
</dbReference>
<dbReference type="InterPro" id="IPR011004">
    <property type="entry name" value="Trimer_LpxA-like_sf"/>
</dbReference>
<evidence type="ECO:0000256" key="3">
    <source>
        <dbReference type="ARBA" id="ARBA00012415"/>
    </source>
</evidence>